<dbReference type="EMBL" id="BOMG01000114">
    <property type="protein sequence ID" value="GID60769.1"/>
    <property type="molecule type" value="Genomic_DNA"/>
</dbReference>
<dbReference type="RefSeq" id="WP_203808094.1">
    <property type="nucleotide sequence ID" value="NZ_BAAAQE010000111.1"/>
</dbReference>
<keyword evidence="2" id="KW-1185">Reference proteome</keyword>
<dbReference type="Proteomes" id="UP000612282">
    <property type="component" value="Unassembled WGS sequence"/>
</dbReference>
<organism evidence="1 2">
    <name type="scientific">Actinoplanes couchii</name>
    <dbReference type="NCBI Taxonomy" id="403638"/>
    <lineage>
        <taxon>Bacteria</taxon>
        <taxon>Bacillati</taxon>
        <taxon>Actinomycetota</taxon>
        <taxon>Actinomycetes</taxon>
        <taxon>Micromonosporales</taxon>
        <taxon>Micromonosporaceae</taxon>
        <taxon>Actinoplanes</taxon>
    </lineage>
</organism>
<sequence>MIFSSWPDGTLVFDVPRGDATVEWPFWLMGGACRVKTPAGAWIVSFGRPFPDAPSPDHLSIPRATSVLEGVHQQPAEALAKAMIMPEPGLSDTKVGRSIGPKVKAAL</sequence>
<evidence type="ECO:0000313" key="1">
    <source>
        <dbReference type="EMBL" id="GID60769.1"/>
    </source>
</evidence>
<reference evidence="1 2" key="1">
    <citation type="submission" date="2021-01" db="EMBL/GenBank/DDBJ databases">
        <title>Whole genome shotgun sequence of Actinoplanes couchii NBRC 106145.</title>
        <authorList>
            <person name="Komaki H."/>
            <person name="Tamura T."/>
        </authorList>
    </citation>
    <scope>NUCLEOTIDE SEQUENCE [LARGE SCALE GENOMIC DNA]</scope>
    <source>
        <strain evidence="1 2">NBRC 106145</strain>
    </source>
</reference>
<proteinExistence type="predicted"/>
<comment type="caution">
    <text evidence="1">The sequence shown here is derived from an EMBL/GenBank/DDBJ whole genome shotgun (WGS) entry which is preliminary data.</text>
</comment>
<protein>
    <submittedName>
        <fullName evidence="1">Uncharacterized protein</fullName>
    </submittedName>
</protein>
<gene>
    <name evidence="1" type="ORF">Aco03nite_091730</name>
</gene>
<name>A0ABQ3XQL0_9ACTN</name>
<evidence type="ECO:0000313" key="2">
    <source>
        <dbReference type="Proteomes" id="UP000612282"/>
    </source>
</evidence>
<accession>A0ABQ3XQL0</accession>